<feature type="compositionally biased region" description="Acidic residues" evidence="9">
    <location>
        <begin position="600"/>
        <end position="613"/>
    </location>
</feature>
<evidence type="ECO:0000259" key="12">
    <source>
        <dbReference type="Pfam" id="PF11861"/>
    </source>
</evidence>
<dbReference type="GO" id="GO:0000463">
    <property type="term" value="P:maturation of LSU-rRNA from tricistronic rRNA transcript (SSU-rRNA, 5.8S rRNA, LSU-rRNA)"/>
    <property type="evidence" value="ECO:0007669"/>
    <property type="project" value="TreeGrafter"/>
</dbReference>
<feature type="compositionally biased region" description="Basic and acidic residues" evidence="9">
    <location>
        <begin position="844"/>
        <end position="860"/>
    </location>
</feature>
<dbReference type="PANTHER" id="PTHR10920">
    <property type="entry name" value="RIBOSOMAL RNA METHYLTRANSFERASE"/>
    <property type="match status" value="1"/>
</dbReference>
<dbReference type="GO" id="GO:0030687">
    <property type="term" value="C:preribosome, large subunit precursor"/>
    <property type="evidence" value="ECO:0007669"/>
    <property type="project" value="TreeGrafter"/>
</dbReference>
<comment type="similarity">
    <text evidence="8">Belongs to the class I-like SAM-binding methyltransferase superfamily. RNA methyltransferase RlmE family. SPB1 subfamily.</text>
</comment>
<keyword evidence="3 8" id="KW-0698">rRNA processing</keyword>
<feature type="region of interest" description="Disordered" evidence="9">
    <location>
        <begin position="554"/>
        <end position="659"/>
    </location>
</feature>
<keyword evidence="2 8" id="KW-0690">Ribosome biogenesis</keyword>
<dbReference type="HAMAP" id="MF_01547">
    <property type="entry name" value="RNA_methyltr_E"/>
    <property type="match status" value="1"/>
</dbReference>
<feature type="domain" description="DUF3381" evidence="12">
    <location>
        <begin position="233"/>
        <end position="390"/>
    </location>
</feature>
<keyword evidence="4 8" id="KW-0489">Methyltransferase</keyword>
<feature type="binding site" evidence="8">
    <location>
        <position position="58"/>
    </location>
    <ligand>
        <name>S-adenosyl-L-methionine</name>
        <dbReference type="ChEBI" id="CHEBI:59789"/>
    </ligand>
</feature>
<dbReference type="PANTHER" id="PTHR10920:SF13">
    <property type="entry name" value="PRE-RRNA 2'-O-RIBOSE RNA METHYLTRANSFERASE FTSJ3"/>
    <property type="match status" value="1"/>
</dbReference>
<evidence type="ECO:0000256" key="6">
    <source>
        <dbReference type="ARBA" id="ARBA00022691"/>
    </source>
</evidence>
<dbReference type="InterPro" id="IPR012920">
    <property type="entry name" value="rRNA_MeTfrase_SPB1-like_C"/>
</dbReference>
<feature type="region of interest" description="Disordered" evidence="9">
    <location>
        <begin position="844"/>
        <end position="878"/>
    </location>
</feature>
<feature type="compositionally biased region" description="Basic residues" evidence="9">
    <location>
        <begin position="861"/>
        <end position="878"/>
    </location>
</feature>
<feature type="compositionally biased region" description="Acidic residues" evidence="9">
    <location>
        <begin position="341"/>
        <end position="354"/>
    </location>
</feature>
<evidence type="ECO:0000256" key="9">
    <source>
        <dbReference type="SAM" id="MobiDB-lite"/>
    </source>
</evidence>
<dbReference type="GO" id="GO:0000466">
    <property type="term" value="P:maturation of 5.8S rRNA from tricistronic rRNA transcript (SSU-rRNA, 5.8S rRNA, LSU-rRNA)"/>
    <property type="evidence" value="ECO:0007669"/>
    <property type="project" value="TreeGrafter"/>
</dbReference>
<dbReference type="InterPro" id="IPR028589">
    <property type="entry name" value="SPB1-like"/>
</dbReference>
<dbReference type="EMBL" id="BLXT01007857">
    <property type="protein sequence ID" value="GFO43166.1"/>
    <property type="molecule type" value="Genomic_DNA"/>
</dbReference>
<dbReference type="InterPro" id="IPR015507">
    <property type="entry name" value="rRNA-MeTfrase_E"/>
</dbReference>
<feature type="binding site" evidence="8">
    <location>
        <position position="92"/>
    </location>
    <ligand>
        <name>S-adenosyl-L-methionine</name>
        <dbReference type="ChEBI" id="CHEBI:59789"/>
    </ligand>
</feature>
<feature type="compositionally biased region" description="Basic and acidic residues" evidence="9">
    <location>
        <begin position="445"/>
        <end position="466"/>
    </location>
</feature>
<dbReference type="InterPro" id="IPR029063">
    <property type="entry name" value="SAM-dependent_MTases_sf"/>
</dbReference>
<keyword evidence="14" id="KW-1185">Reference proteome</keyword>
<dbReference type="GO" id="GO:0008650">
    <property type="term" value="F:rRNA (uridine-2'-O-)-methyltransferase activity"/>
    <property type="evidence" value="ECO:0007669"/>
    <property type="project" value="TreeGrafter"/>
</dbReference>
<evidence type="ECO:0000259" key="10">
    <source>
        <dbReference type="Pfam" id="PF01728"/>
    </source>
</evidence>
<protein>
    <recommendedName>
        <fullName evidence="8">Putative rRNA methyltransferase</fullName>
        <ecNumber evidence="8">2.1.1.-</ecNumber>
    </recommendedName>
    <alternativeName>
        <fullName evidence="8">2'-O-ribose RNA methyltransferase SPB1 homolog</fullName>
    </alternativeName>
</protein>
<evidence type="ECO:0000256" key="7">
    <source>
        <dbReference type="ARBA" id="ARBA00023242"/>
    </source>
</evidence>
<reference evidence="13 14" key="1">
    <citation type="journal article" date="2021" name="Elife">
        <title>Chloroplast acquisition without the gene transfer in kleptoplastic sea slugs, Plakobranchus ocellatus.</title>
        <authorList>
            <person name="Maeda T."/>
            <person name="Takahashi S."/>
            <person name="Yoshida T."/>
            <person name="Shimamura S."/>
            <person name="Takaki Y."/>
            <person name="Nagai Y."/>
            <person name="Toyoda A."/>
            <person name="Suzuki Y."/>
            <person name="Arimoto A."/>
            <person name="Ishii H."/>
            <person name="Satoh N."/>
            <person name="Nishiyama T."/>
            <person name="Hasebe M."/>
            <person name="Maruyama T."/>
            <person name="Minagawa J."/>
            <person name="Obokata J."/>
            <person name="Shigenobu S."/>
        </authorList>
    </citation>
    <scope>NUCLEOTIDE SEQUENCE [LARGE SCALE GENOMIC DNA]</scope>
</reference>
<gene>
    <name evidence="13" type="ORF">PoB_006967100</name>
</gene>
<evidence type="ECO:0000256" key="4">
    <source>
        <dbReference type="ARBA" id="ARBA00022603"/>
    </source>
</evidence>
<accession>A0AAV4DG77</accession>
<feature type="domain" description="Ribosomal RNA methyltransferase SPB1-like C-terminal" evidence="11">
    <location>
        <begin position="638"/>
        <end position="857"/>
    </location>
</feature>
<dbReference type="EC" id="2.1.1.-" evidence="8"/>
<keyword evidence="6 8" id="KW-0949">S-adenosyl-L-methionine</keyword>
<name>A0AAV4DG77_9GAST</name>
<dbReference type="Gene3D" id="3.40.50.150">
    <property type="entry name" value="Vaccinia Virus protein VP39"/>
    <property type="match status" value="1"/>
</dbReference>
<feature type="compositionally biased region" description="Basic and acidic residues" evidence="9">
    <location>
        <begin position="424"/>
        <end position="436"/>
    </location>
</feature>
<dbReference type="AlphaFoldDB" id="A0AAV4DG77"/>
<feature type="binding site" evidence="8">
    <location>
        <position position="56"/>
    </location>
    <ligand>
        <name>S-adenosyl-L-methionine</name>
        <dbReference type="ChEBI" id="CHEBI:59789"/>
    </ligand>
</feature>
<comment type="caution">
    <text evidence="13">The sequence shown here is derived from an EMBL/GenBank/DDBJ whole genome shotgun (WGS) entry which is preliminary data.</text>
</comment>
<evidence type="ECO:0000313" key="13">
    <source>
        <dbReference type="EMBL" id="GFO43166.1"/>
    </source>
</evidence>
<dbReference type="InterPro" id="IPR024576">
    <property type="entry name" value="rRNA_MeTfrase_Spb1_DUF3381"/>
</dbReference>
<evidence type="ECO:0000256" key="8">
    <source>
        <dbReference type="HAMAP-Rule" id="MF_03163"/>
    </source>
</evidence>
<feature type="compositionally biased region" description="Acidic residues" evidence="9">
    <location>
        <begin position="492"/>
        <end position="503"/>
    </location>
</feature>
<dbReference type="Pfam" id="PF01728">
    <property type="entry name" value="FtsJ"/>
    <property type="match status" value="1"/>
</dbReference>
<dbReference type="Pfam" id="PF11861">
    <property type="entry name" value="DUF3381"/>
    <property type="match status" value="1"/>
</dbReference>
<feature type="binding site" evidence="8">
    <location>
        <position position="76"/>
    </location>
    <ligand>
        <name>S-adenosyl-L-methionine</name>
        <dbReference type="ChEBI" id="CHEBI:59789"/>
    </ligand>
</feature>
<feature type="compositionally biased region" description="Basic and acidic residues" evidence="9">
    <location>
        <begin position="565"/>
        <end position="594"/>
    </location>
</feature>
<dbReference type="Pfam" id="PF07780">
    <property type="entry name" value="Spb1_C"/>
    <property type="match status" value="1"/>
</dbReference>
<dbReference type="InterPro" id="IPR050082">
    <property type="entry name" value="RNA_methyltr_RlmE"/>
</dbReference>
<dbReference type="SUPFAM" id="SSF53335">
    <property type="entry name" value="S-adenosyl-L-methionine-dependent methyltransferases"/>
    <property type="match status" value="1"/>
</dbReference>
<feature type="domain" description="Ribosomal RNA methyltransferase FtsJ" evidence="10">
    <location>
        <begin position="24"/>
        <end position="200"/>
    </location>
</feature>
<comment type="function">
    <text evidence="8">Probable methyltransferase involved in the maturation of rRNA and in the biogenesis of ribosomal subunits.</text>
</comment>
<feature type="binding site" evidence="8">
    <location>
        <position position="117"/>
    </location>
    <ligand>
        <name>S-adenosyl-L-methionine</name>
        <dbReference type="ChEBI" id="CHEBI:59789"/>
    </ligand>
</feature>
<feature type="compositionally biased region" description="Acidic residues" evidence="9">
    <location>
        <begin position="467"/>
        <end position="485"/>
    </location>
</feature>
<comment type="subcellular location">
    <subcellularLocation>
        <location evidence="1 8">Nucleus</location>
        <location evidence="1 8">Nucleolus</location>
    </subcellularLocation>
</comment>
<dbReference type="InterPro" id="IPR002877">
    <property type="entry name" value="RNA_MeTrfase_FtsJ_dom"/>
</dbReference>
<feature type="active site" description="Proton acceptor" evidence="8">
    <location>
        <position position="157"/>
    </location>
</feature>
<dbReference type="HAMAP" id="MF_03163">
    <property type="entry name" value="RNA_methyltr_E_SPB1"/>
    <property type="match status" value="1"/>
</dbReference>
<evidence type="ECO:0000259" key="11">
    <source>
        <dbReference type="Pfam" id="PF07780"/>
    </source>
</evidence>
<dbReference type="FunFam" id="3.40.50.150:FF:000004">
    <property type="entry name" value="AdoMet-dependent rRNA methyltransferase SPB1"/>
    <property type="match status" value="1"/>
</dbReference>
<sequence length="878" mass="100967">MGKKSKVGKARKDKFYHLAKETGYKSRAAFKLIQLNRKYEFLQRSNIIVDLCAAPGGWLQVAAENAPMSNLIIGIDLVPIAPIRNVKTFQEDITTEKCRQLLRKELHTAKADCFLNDGAPNVGKNWVHDAYMQAELTLHALKLATEFLRKGGWFITKLFRSKDYDPLMWVFQQLFKSVNATKPQASRNESAEIFVVCQGFIAPDKIDPKFMDPRHVFQEVDQTERPAINLIHPEKKKRQREGYPDGDYTLFHSLPVTEFLASEDYMDLLAKSSEIALDSEEIRNHPLTTPEIKECIKDIKLLGKKEIKAVFLWRKKLLKELENQEEGTEMQSVEDTQMTEKDEEEEEEEMDEKDMEEMENLLEEKNKEELAAMKRAKKKVRKAQMKQKMRIDMKMMIPGDKIDIQDDVNIFDIRKIKSKQALVEVEKGDLSHMDKEDIFEDSDDDKPKTRPRTYFDRDVKKYHGVESDEEEDMEMEEEPEFEDQGEEKQDSGESDFESEEESESKENSNPLIIDMGQTERVKQNKQAAWFKKAAFADLDSDVDEDIELEQMLASKQKNVVKQAQKKTDKQKEKSNESKQSKDKKEKRQKKEEKPSANGVDTEDSASDEDENLLEDPLARLAEEDFAGGSSEESDGDSDYDFTNMLHTSKKQTKKARAQEKAAKVVNGVEIVPANAIDPGSHLDAEGLAIGAAMVQSRKRRREILDSGYHRYMFDDQGLPDWFQDDERKHLKRQRPVSKEEIEEYKLKQKAIDAQPIKKIAEAKARKKQKILKRTEKARKKANAISDTVDVSEKEKWQQIKQVYKKAGLLNKTKPNVTYVVAKKGAGRKVRRPAGVKGQFKVVDGRMKKDVRGMKKAEARKTGGKNKGGMKKGGHRVRR</sequence>
<feature type="region of interest" description="Disordered" evidence="9">
    <location>
        <begin position="424"/>
        <end position="526"/>
    </location>
</feature>
<keyword evidence="5 8" id="KW-0808">Transferase</keyword>
<evidence type="ECO:0000256" key="3">
    <source>
        <dbReference type="ARBA" id="ARBA00022552"/>
    </source>
</evidence>
<keyword evidence="7 8" id="KW-0539">Nucleus</keyword>
<dbReference type="GO" id="GO:0016435">
    <property type="term" value="F:rRNA (guanine) methyltransferase activity"/>
    <property type="evidence" value="ECO:0007669"/>
    <property type="project" value="TreeGrafter"/>
</dbReference>
<dbReference type="GO" id="GO:0005730">
    <property type="term" value="C:nucleolus"/>
    <property type="evidence" value="ECO:0007669"/>
    <property type="project" value="UniProtKB-SubCell"/>
</dbReference>
<evidence type="ECO:0000256" key="5">
    <source>
        <dbReference type="ARBA" id="ARBA00022679"/>
    </source>
</evidence>
<evidence type="ECO:0000256" key="1">
    <source>
        <dbReference type="ARBA" id="ARBA00004604"/>
    </source>
</evidence>
<dbReference type="Proteomes" id="UP000735302">
    <property type="component" value="Unassembled WGS sequence"/>
</dbReference>
<organism evidence="13 14">
    <name type="scientific">Plakobranchus ocellatus</name>
    <dbReference type="NCBI Taxonomy" id="259542"/>
    <lineage>
        <taxon>Eukaryota</taxon>
        <taxon>Metazoa</taxon>
        <taxon>Spiralia</taxon>
        <taxon>Lophotrochozoa</taxon>
        <taxon>Mollusca</taxon>
        <taxon>Gastropoda</taxon>
        <taxon>Heterobranchia</taxon>
        <taxon>Euthyneura</taxon>
        <taxon>Panpulmonata</taxon>
        <taxon>Sacoglossa</taxon>
        <taxon>Placobranchoidea</taxon>
        <taxon>Plakobranchidae</taxon>
        <taxon>Plakobranchus</taxon>
    </lineage>
</organism>
<evidence type="ECO:0000256" key="2">
    <source>
        <dbReference type="ARBA" id="ARBA00022517"/>
    </source>
</evidence>
<feature type="region of interest" description="Disordered" evidence="9">
    <location>
        <begin position="323"/>
        <end position="354"/>
    </location>
</feature>
<evidence type="ECO:0000313" key="14">
    <source>
        <dbReference type="Proteomes" id="UP000735302"/>
    </source>
</evidence>
<proteinExistence type="inferred from homology"/>
<comment type="catalytic activity">
    <reaction evidence="8">
        <text>a ribonucleotide in rRNA + S-adenosyl-L-methionine = a 2'-O-methylribonucleotide in rRNA + S-adenosyl-L-homocysteine + H(+)</text>
        <dbReference type="Rhea" id="RHEA:48628"/>
        <dbReference type="Rhea" id="RHEA-COMP:12164"/>
        <dbReference type="Rhea" id="RHEA-COMP:12165"/>
        <dbReference type="ChEBI" id="CHEBI:15378"/>
        <dbReference type="ChEBI" id="CHEBI:57856"/>
        <dbReference type="ChEBI" id="CHEBI:59789"/>
        <dbReference type="ChEBI" id="CHEBI:90675"/>
        <dbReference type="ChEBI" id="CHEBI:90676"/>
    </reaction>
</comment>